<feature type="compositionally biased region" description="Polar residues" evidence="1">
    <location>
        <begin position="111"/>
        <end position="122"/>
    </location>
</feature>
<dbReference type="AlphaFoldDB" id="A0A8H4PSG2"/>
<feature type="region of interest" description="Disordered" evidence="1">
    <location>
        <begin position="67"/>
        <end position="149"/>
    </location>
</feature>
<dbReference type="EMBL" id="JAAVMX010000004">
    <property type="protein sequence ID" value="KAF4509536.1"/>
    <property type="molecule type" value="Genomic_DNA"/>
</dbReference>
<feature type="compositionally biased region" description="Low complexity" evidence="1">
    <location>
        <begin position="94"/>
        <end position="110"/>
    </location>
</feature>
<dbReference type="Proteomes" id="UP000557566">
    <property type="component" value="Unassembled WGS sequence"/>
</dbReference>
<feature type="compositionally biased region" description="Pro residues" evidence="1">
    <location>
        <begin position="43"/>
        <end position="54"/>
    </location>
</feature>
<sequence>MTTRLRPAGASCDCWGGRRRRSSLRIFAPTARSLPTPRKSIQPKPPPMVWSCPPSGPPIPSVALRFSHGGWPIKKPRKRPPSVPPTPLLPLSPLPSDSSSSSYTPSTKTTMPGQNHAESSGMATARLRSKAMVPVKSLMARSPVGKTTS</sequence>
<name>A0A8H4PSG2_9HYPO</name>
<organism evidence="2 3">
    <name type="scientific">Ophiocordyceps sinensis</name>
    <dbReference type="NCBI Taxonomy" id="72228"/>
    <lineage>
        <taxon>Eukaryota</taxon>
        <taxon>Fungi</taxon>
        <taxon>Dikarya</taxon>
        <taxon>Ascomycota</taxon>
        <taxon>Pezizomycotina</taxon>
        <taxon>Sordariomycetes</taxon>
        <taxon>Hypocreomycetidae</taxon>
        <taxon>Hypocreales</taxon>
        <taxon>Ophiocordycipitaceae</taxon>
        <taxon>Ophiocordyceps</taxon>
    </lineage>
</organism>
<protein>
    <submittedName>
        <fullName evidence="2">Uncharacterized protein</fullName>
    </submittedName>
</protein>
<feature type="region of interest" description="Disordered" evidence="1">
    <location>
        <begin position="28"/>
        <end position="54"/>
    </location>
</feature>
<proteinExistence type="predicted"/>
<accession>A0A8H4PSG2</accession>
<keyword evidence="3" id="KW-1185">Reference proteome</keyword>
<gene>
    <name evidence="2" type="ORF">G6O67_003703</name>
</gene>
<feature type="compositionally biased region" description="Pro residues" evidence="1">
    <location>
        <begin position="81"/>
        <end position="93"/>
    </location>
</feature>
<evidence type="ECO:0000313" key="3">
    <source>
        <dbReference type="Proteomes" id="UP000557566"/>
    </source>
</evidence>
<evidence type="ECO:0000313" key="2">
    <source>
        <dbReference type="EMBL" id="KAF4509536.1"/>
    </source>
</evidence>
<evidence type="ECO:0000256" key="1">
    <source>
        <dbReference type="SAM" id="MobiDB-lite"/>
    </source>
</evidence>
<reference evidence="2 3" key="1">
    <citation type="journal article" date="2020" name="Genome Biol. Evol.">
        <title>A new high-quality draft genome assembly of the Chinese cordyceps Ophiocordyceps sinensis.</title>
        <authorList>
            <person name="Shu R."/>
            <person name="Zhang J."/>
            <person name="Meng Q."/>
            <person name="Zhang H."/>
            <person name="Zhou G."/>
            <person name="Li M."/>
            <person name="Wu P."/>
            <person name="Zhao Y."/>
            <person name="Chen C."/>
            <person name="Qin Q."/>
        </authorList>
    </citation>
    <scope>NUCLEOTIDE SEQUENCE [LARGE SCALE GENOMIC DNA]</scope>
    <source>
        <strain evidence="2 3">IOZ07</strain>
    </source>
</reference>
<comment type="caution">
    <text evidence="2">The sequence shown here is derived from an EMBL/GenBank/DDBJ whole genome shotgun (WGS) entry which is preliminary data.</text>
</comment>